<keyword evidence="1" id="KW-0880">Kelch repeat</keyword>
<dbReference type="SUPFAM" id="SSF117281">
    <property type="entry name" value="Kelch motif"/>
    <property type="match status" value="1"/>
</dbReference>
<dbReference type="Proteomes" id="UP000494206">
    <property type="component" value="Unassembled WGS sequence"/>
</dbReference>
<reference evidence="2 3" key="1">
    <citation type="submission" date="2020-04" db="EMBL/GenBank/DDBJ databases">
        <authorList>
            <person name="Laetsch R D."/>
            <person name="Stevens L."/>
            <person name="Kumar S."/>
            <person name="Blaxter L. M."/>
        </authorList>
    </citation>
    <scope>NUCLEOTIDE SEQUENCE [LARGE SCALE GENOMIC DNA]</scope>
</reference>
<proteinExistence type="predicted"/>
<evidence type="ECO:0000313" key="3">
    <source>
        <dbReference type="Proteomes" id="UP000494206"/>
    </source>
</evidence>
<name>A0A8S1EH94_9PELO</name>
<dbReference type="EMBL" id="CADEPM010000001">
    <property type="protein sequence ID" value="CAB3398872.1"/>
    <property type="molecule type" value="Genomic_DNA"/>
</dbReference>
<dbReference type="InterPro" id="IPR015915">
    <property type="entry name" value="Kelch-typ_b-propeller"/>
</dbReference>
<dbReference type="GO" id="GO:0005737">
    <property type="term" value="C:cytoplasm"/>
    <property type="evidence" value="ECO:0007669"/>
    <property type="project" value="TreeGrafter"/>
</dbReference>
<protein>
    <recommendedName>
        <fullName evidence="4">Kelch domain-containing protein 3</fullName>
    </recommendedName>
</protein>
<dbReference type="PANTHER" id="PTHR46461:SF1">
    <property type="entry name" value="KELCH DOMAIN-CONTAINING PROTEIN 3"/>
    <property type="match status" value="1"/>
</dbReference>
<dbReference type="PANTHER" id="PTHR46461">
    <property type="entry name" value="KELCH DOMAIN-CONTAINING PROTEIN 3"/>
    <property type="match status" value="1"/>
</dbReference>
<dbReference type="OrthoDB" id="432528at2759"/>
<accession>A0A8S1EH94</accession>
<dbReference type="GO" id="GO:0003682">
    <property type="term" value="F:chromatin binding"/>
    <property type="evidence" value="ECO:0007669"/>
    <property type="project" value="InterPro"/>
</dbReference>
<dbReference type="InterPro" id="IPR006652">
    <property type="entry name" value="Kelch_1"/>
</dbReference>
<comment type="caution">
    <text evidence="2">The sequence shown here is derived from an EMBL/GenBank/DDBJ whole genome shotgun (WGS) entry which is preliminary data.</text>
</comment>
<dbReference type="Gene3D" id="2.120.10.80">
    <property type="entry name" value="Kelch-type beta propeller"/>
    <property type="match status" value="2"/>
</dbReference>
<evidence type="ECO:0000256" key="1">
    <source>
        <dbReference type="ARBA" id="ARBA00022441"/>
    </source>
</evidence>
<dbReference type="InterPro" id="IPR052637">
    <property type="entry name" value="KLHDC3-like"/>
</dbReference>
<dbReference type="Pfam" id="PF01344">
    <property type="entry name" value="Kelch_1"/>
    <property type="match status" value="1"/>
</dbReference>
<dbReference type="AlphaFoldDB" id="A0A8S1EH94"/>
<evidence type="ECO:0000313" key="2">
    <source>
        <dbReference type="EMBL" id="CAB3398872.1"/>
    </source>
</evidence>
<gene>
    <name evidence="2" type="ORF">CBOVIS_LOCUS2104</name>
</gene>
<dbReference type="FunFam" id="2.120.10.80:FF:000134">
    <property type="entry name" value="Kelch domain-containing protein, putative"/>
    <property type="match status" value="1"/>
</dbReference>
<sequence>MTRWTISLDGGPRRVNHAAVAIGKHIYSFGGYCSGEHQEVRKLLDVHVLDTTNYRWKKLEKANEFCSAHLLAETDSVNIDDYLQGPVTHRDETPYQRYGHTVVEYGGKAYLWGGRNDDFGASNVLHSFDPENRRWERIDVTGFVPAARDGHTAVVVENKMVLFGGFEEDAQRFSQETFIFDFDTRKWSELKTTGTPPLWRDFHTAAAIDGVMYVFGGRSDQNGQVGDDELFHSSRDTYDDKLMALDLKTAHWRVVKASGKTPLGRRSHSAWVYNGKMFIFGGYLGTRNRHFNELYCFDPKTNEWDIIEAFGTYPSPRRRHCSVVVDNRVFLFGGTSPSNRCYRNFNNVMSNFSSLQSGLSDLSDMHVLDYSPSLFQLSATEVLKRNLPNTNIYECLKDELPFDVRLNLYCMTEPNQLNQQTTHRAEIAG</sequence>
<keyword evidence="3" id="KW-1185">Reference proteome</keyword>
<organism evidence="2 3">
    <name type="scientific">Caenorhabditis bovis</name>
    <dbReference type="NCBI Taxonomy" id="2654633"/>
    <lineage>
        <taxon>Eukaryota</taxon>
        <taxon>Metazoa</taxon>
        <taxon>Ecdysozoa</taxon>
        <taxon>Nematoda</taxon>
        <taxon>Chromadorea</taxon>
        <taxon>Rhabditida</taxon>
        <taxon>Rhabditina</taxon>
        <taxon>Rhabditomorpha</taxon>
        <taxon>Rhabditoidea</taxon>
        <taxon>Rhabditidae</taxon>
        <taxon>Peloderinae</taxon>
        <taxon>Caenorhabditis</taxon>
    </lineage>
</organism>
<dbReference type="SMART" id="SM00612">
    <property type="entry name" value="Kelch"/>
    <property type="match status" value="2"/>
</dbReference>
<dbReference type="Pfam" id="PF24681">
    <property type="entry name" value="Kelch_KLHDC2_KLHL20_DRC7"/>
    <property type="match status" value="1"/>
</dbReference>
<evidence type="ECO:0008006" key="4">
    <source>
        <dbReference type="Google" id="ProtNLM"/>
    </source>
</evidence>